<dbReference type="PANTHER" id="PTHR14555:SF1">
    <property type="entry name" value="MELANOPHILIN"/>
    <property type="match status" value="1"/>
</dbReference>
<feature type="coiled-coil region" evidence="1">
    <location>
        <begin position="344"/>
        <end position="412"/>
    </location>
</feature>
<dbReference type="InterPro" id="IPR013083">
    <property type="entry name" value="Znf_RING/FYVE/PHD"/>
</dbReference>
<dbReference type="AlphaFoldDB" id="A0A3B1J7X9"/>
<reference evidence="4" key="1">
    <citation type="submission" date="2013-03" db="EMBL/GenBank/DDBJ databases">
        <authorList>
            <person name="Jeffery W."/>
            <person name="Warren W."/>
            <person name="Wilson R.K."/>
        </authorList>
    </citation>
    <scope>NUCLEOTIDE SEQUENCE</scope>
    <source>
        <strain evidence="4">female</strain>
    </source>
</reference>
<evidence type="ECO:0000256" key="1">
    <source>
        <dbReference type="SAM" id="Coils"/>
    </source>
</evidence>
<feature type="domain" description="RabBD" evidence="2">
    <location>
        <begin position="10"/>
        <end position="130"/>
    </location>
</feature>
<dbReference type="GO" id="GO:0017022">
    <property type="term" value="F:myosin binding"/>
    <property type="evidence" value="ECO:0007669"/>
    <property type="project" value="TreeGrafter"/>
</dbReference>
<name>A0A3B1J7X9_ASTMX</name>
<evidence type="ECO:0000313" key="3">
    <source>
        <dbReference type="Ensembl" id="ENSAMXP00000037975.1"/>
    </source>
</evidence>
<dbReference type="InterPro" id="IPR010911">
    <property type="entry name" value="Rab_BD"/>
</dbReference>
<keyword evidence="1" id="KW-0175">Coiled coil</keyword>
<dbReference type="GO" id="GO:0031267">
    <property type="term" value="F:small GTPase binding"/>
    <property type="evidence" value="ECO:0007669"/>
    <property type="project" value="InterPro"/>
</dbReference>
<reference evidence="4" key="2">
    <citation type="journal article" date="2014" name="Nat. Commun.">
        <title>The cavefish genome reveals candidate genes for eye loss.</title>
        <authorList>
            <person name="McGaugh S.E."/>
            <person name="Gross J.B."/>
            <person name="Aken B."/>
            <person name="Blin M."/>
            <person name="Borowsky R."/>
            <person name="Chalopin D."/>
            <person name="Hinaux H."/>
            <person name="Jeffery W.R."/>
            <person name="Keene A."/>
            <person name="Ma L."/>
            <person name="Minx P."/>
            <person name="Murphy D."/>
            <person name="O'Quin K.E."/>
            <person name="Retaux S."/>
            <person name="Rohner N."/>
            <person name="Searle S.M."/>
            <person name="Stahl B.A."/>
            <person name="Tabin C."/>
            <person name="Volff J.N."/>
            <person name="Yoshizawa M."/>
            <person name="Warren W.C."/>
        </authorList>
    </citation>
    <scope>NUCLEOTIDE SEQUENCE [LARGE SCALE GENOMIC DNA]</scope>
    <source>
        <strain evidence="4">female</strain>
    </source>
</reference>
<reference evidence="3" key="3">
    <citation type="submission" date="2025-08" db="UniProtKB">
        <authorList>
            <consortium name="Ensembl"/>
        </authorList>
    </citation>
    <scope>IDENTIFICATION</scope>
</reference>
<dbReference type="InterPro" id="IPR037442">
    <property type="entry name" value="Melanophilin_FYVE-rel_dom"/>
</dbReference>
<dbReference type="PROSITE" id="PS50916">
    <property type="entry name" value="RABBD"/>
    <property type="match status" value="1"/>
</dbReference>
<sequence>MMTTLSDGTKLDLSRLTDEEARHVYQVVQRDFSLRKKEEERLGDLKTKIVKEDSKRELLGYQSTLSDSLCIHCLRPFKFLLNTKHQCLDCKFFVCKACSRFNKKDNGWVCDPCQSARLLKIGTLEWFHENVRSRFKRFGSAKVMKSLYKRLSEERTFSQPDLREDDTYCLPDVHRHSLCSQEDEQSDHVGRDHYRLNKKGKRLLLVDPQDFKLGTDHSIHPYRHSFKNERPDPEEDWTTVCRQILERRRDGLEERKKGIHHSSRSLDKPFHFDDCTYPENKMVRACSLSKMSHSSAGSANYGAFRELPYSVEDSEEDDADSYQNYLPSEPLNWEYSPDGVPPQITELNKRMSAIETLLGRLEQKITVPNHPLSLLEQTQPAEEALSQADQEELELKKKLEELTENISDKSSDEEEMIRLKDDVKPLGGSSRECSLITRKETAALDKDSFTSDEQKRRSSCELSQLESRVALTVASVQSTKSGVTDIQNRIAVLSATAEEKPWKKAPLSCERRMSHEFPIRARHTMGSLRKLSII</sequence>
<dbReference type="SUPFAM" id="SSF57903">
    <property type="entry name" value="FYVE/PHD zinc finger"/>
    <property type="match status" value="1"/>
</dbReference>
<accession>A0A3B1J7X9</accession>
<dbReference type="GO" id="GO:0006886">
    <property type="term" value="P:intracellular protein transport"/>
    <property type="evidence" value="ECO:0007669"/>
    <property type="project" value="InterPro"/>
</dbReference>
<dbReference type="GeneTree" id="ENSGT00950000183138"/>
<dbReference type="InParanoid" id="A0A3B1J7X9"/>
<dbReference type="Ensembl" id="ENSAMXT00000041674.1">
    <property type="protein sequence ID" value="ENSAMXP00000037975.1"/>
    <property type="gene ID" value="ENSAMXG00000030111.1"/>
</dbReference>
<dbReference type="GO" id="GO:0030864">
    <property type="term" value="C:cortical actin cytoskeleton"/>
    <property type="evidence" value="ECO:0007669"/>
    <property type="project" value="TreeGrafter"/>
</dbReference>
<dbReference type="FunFam" id="3.30.40.10:FF:000018">
    <property type="entry name" value="Synaptotagmin-like 5, isoform CRA_a"/>
    <property type="match status" value="1"/>
</dbReference>
<proteinExistence type="predicted"/>
<reference evidence="3" key="4">
    <citation type="submission" date="2025-09" db="UniProtKB">
        <authorList>
            <consortium name="Ensembl"/>
        </authorList>
    </citation>
    <scope>IDENTIFICATION</scope>
</reference>
<dbReference type="Pfam" id="PF02318">
    <property type="entry name" value="FYVE_2"/>
    <property type="match status" value="1"/>
</dbReference>
<dbReference type="CDD" id="cd15752">
    <property type="entry name" value="FYVE_SlaC2-a"/>
    <property type="match status" value="1"/>
</dbReference>
<dbReference type="InterPro" id="IPR011011">
    <property type="entry name" value="Znf_FYVE_PHD"/>
</dbReference>
<evidence type="ECO:0000313" key="4">
    <source>
        <dbReference type="Proteomes" id="UP000018467"/>
    </source>
</evidence>
<dbReference type="GO" id="GO:0003779">
    <property type="term" value="F:actin binding"/>
    <property type="evidence" value="ECO:0007669"/>
    <property type="project" value="TreeGrafter"/>
</dbReference>
<protein>
    <submittedName>
        <fullName evidence="3">Melanophilin</fullName>
    </submittedName>
</protein>
<dbReference type="InterPro" id="IPR051745">
    <property type="entry name" value="Intracell_Transport_Effector"/>
</dbReference>
<evidence type="ECO:0000259" key="2">
    <source>
        <dbReference type="PROSITE" id="PS50916"/>
    </source>
</evidence>
<dbReference type="Bgee" id="ENSAMXG00000030111">
    <property type="expression patterns" value="Expressed in testis and 2 other cell types or tissues"/>
</dbReference>
<dbReference type="PANTHER" id="PTHR14555">
    <property type="entry name" value="MYELIN-ASSOCIATED OLIGODENDROCYTIC BASIC PROTEIN MOBP -RELATED"/>
    <property type="match status" value="1"/>
</dbReference>
<dbReference type="OrthoDB" id="10072397at2759"/>
<keyword evidence="4" id="KW-1185">Reference proteome</keyword>
<dbReference type="InterPro" id="IPR041282">
    <property type="entry name" value="FYVE_2"/>
</dbReference>
<dbReference type="Proteomes" id="UP000018467">
    <property type="component" value="Unassembled WGS sequence"/>
</dbReference>
<dbReference type="Gene3D" id="3.30.40.10">
    <property type="entry name" value="Zinc/RING finger domain, C3HC4 (zinc finger)"/>
    <property type="match status" value="1"/>
</dbReference>
<organism evidence="3 4">
    <name type="scientific">Astyanax mexicanus</name>
    <name type="common">Blind cave fish</name>
    <name type="synonym">Astyanax fasciatus mexicanus</name>
    <dbReference type="NCBI Taxonomy" id="7994"/>
    <lineage>
        <taxon>Eukaryota</taxon>
        <taxon>Metazoa</taxon>
        <taxon>Chordata</taxon>
        <taxon>Craniata</taxon>
        <taxon>Vertebrata</taxon>
        <taxon>Euteleostomi</taxon>
        <taxon>Actinopterygii</taxon>
        <taxon>Neopterygii</taxon>
        <taxon>Teleostei</taxon>
        <taxon>Ostariophysi</taxon>
        <taxon>Characiformes</taxon>
        <taxon>Characoidei</taxon>
        <taxon>Acestrorhamphidae</taxon>
        <taxon>Acestrorhamphinae</taxon>
        <taxon>Astyanax</taxon>
    </lineage>
</organism>